<feature type="domain" description="N-acetyltransferase" evidence="1">
    <location>
        <begin position="12"/>
        <end position="170"/>
    </location>
</feature>
<dbReference type="InterPro" id="IPR050276">
    <property type="entry name" value="MshD_Acetyltransferase"/>
</dbReference>
<dbReference type="InterPro" id="IPR016181">
    <property type="entry name" value="Acyl_CoA_acyltransferase"/>
</dbReference>
<dbReference type="GO" id="GO:0016747">
    <property type="term" value="F:acyltransferase activity, transferring groups other than amino-acyl groups"/>
    <property type="evidence" value="ECO:0007669"/>
    <property type="project" value="InterPro"/>
</dbReference>
<evidence type="ECO:0000313" key="2">
    <source>
        <dbReference type="EMBL" id="CDS08172.1"/>
    </source>
</evidence>
<dbReference type="Gene3D" id="3.40.630.30">
    <property type="match status" value="1"/>
</dbReference>
<protein>
    <recommendedName>
        <fullName evidence="1">N-acetyltransferase domain-containing protein</fullName>
    </recommendedName>
</protein>
<dbReference type="SUPFAM" id="SSF55729">
    <property type="entry name" value="Acyl-CoA N-acyltransferases (Nat)"/>
    <property type="match status" value="1"/>
</dbReference>
<dbReference type="PROSITE" id="PS51186">
    <property type="entry name" value="GNAT"/>
    <property type="match status" value="1"/>
</dbReference>
<dbReference type="Pfam" id="PF00583">
    <property type="entry name" value="Acetyltransf_1"/>
    <property type="match status" value="1"/>
</dbReference>
<dbReference type="CDD" id="cd04301">
    <property type="entry name" value="NAT_SF"/>
    <property type="match status" value="1"/>
</dbReference>
<accession>A0A077WN11</accession>
<organism evidence="2">
    <name type="scientific">Lichtheimia ramosa</name>
    <dbReference type="NCBI Taxonomy" id="688394"/>
    <lineage>
        <taxon>Eukaryota</taxon>
        <taxon>Fungi</taxon>
        <taxon>Fungi incertae sedis</taxon>
        <taxon>Mucoromycota</taxon>
        <taxon>Mucoromycotina</taxon>
        <taxon>Mucoromycetes</taxon>
        <taxon>Mucorales</taxon>
        <taxon>Lichtheimiaceae</taxon>
        <taxon>Lichtheimia</taxon>
    </lineage>
</organism>
<proteinExistence type="predicted"/>
<dbReference type="AlphaFoldDB" id="A0A077WN11"/>
<dbReference type="InterPro" id="IPR000182">
    <property type="entry name" value="GNAT_dom"/>
</dbReference>
<sequence length="177" mass="19739">MVVPVTNTSSKFHVRQVTSEDLKHVGKIVEIINTAFVADNTWTSVRRFGVKDRVNYAQVEELVRNKVLLCAFDENQVVVGAAEIQHINSEEAEIGLVSVDPARQSQGIGKLLLLQTIDKMKSMGYKVATMSILGERPELLAWYFKLGFQDTGERPLYRNPAVIDAVLPLTVVKKVLS</sequence>
<dbReference type="OrthoDB" id="5689at2759"/>
<evidence type="ECO:0000259" key="1">
    <source>
        <dbReference type="PROSITE" id="PS51186"/>
    </source>
</evidence>
<dbReference type="PANTHER" id="PTHR43617">
    <property type="entry name" value="L-AMINO ACID N-ACETYLTRANSFERASE"/>
    <property type="match status" value="1"/>
</dbReference>
<name>A0A077WN11_9FUNG</name>
<gene>
    <name evidence="2" type="ORF">LRAMOSA02120</name>
</gene>
<dbReference type="EMBL" id="LK023324">
    <property type="protein sequence ID" value="CDS08172.1"/>
    <property type="molecule type" value="Genomic_DNA"/>
</dbReference>
<reference evidence="2" key="1">
    <citation type="journal article" date="2014" name="Genome Announc.">
        <title>De novo whole-genome sequence and genome annotation of Lichtheimia ramosa.</title>
        <authorList>
            <person name="Linde J."/>
            <person name="Schwartze V."/>
            <person name="Binder U."/>
            <person name="Lass-Florl C."/>
            <person name="Voigt K."/>
            <person name="Horn F."/>
        </authorList>
    </citation>
    <scope>NUCLEOTIDE SEQUENCE</scope>
    <source>
        <strain evidence="2">JMRC FSU:6197</strain>
    </source>
</reference>